<organism evidence="8 9">
    <name type="scientific">Caulobacter zeae</name>
    <dbReference type="NCBI Taxonomy" id="2055137"/>
    <lineage>
        <taxon>Bacteria</taxon>
        <taxon>Pseudomonadati</taxon>
        <taxon>Pseudomonadota</taxon>
        <taxon>Alphaproteobacteria</taxon>
        <taxon>Caulobacterales</taxon>
        <taxon>Caulobacteraceae</taxon>
        <taxon>Caulobacter</taxon>
    </lineage>
</organism>
<dbReference type="Pfam" id="PF03459">
    <property type="entry name" value="TOBE"/>
    <property type="match status" value="2"/>
</dbReference>
<sequence>MSGAGDLSASLILRRGALARVSLERIALVEAVAELGSISAAAKRLDLSYKGAWDAVQALNNLFDAPLIAAGAGGRSGGGAQVTPRGHAVVRAFRDMEREVGAALARLEAGLASEVGEDLFWSLGLRTSARNALRGTVVALTPSGVTVEARLAIGGGVEITSVITRRSADELGLVVGGPVVALIKSSFVRLAVQAPTGGGGNLLMGQVLDREDGETASEVVVGLAEGKTLVATVASAVAAGLAPGVSVHAVIAPSDVILAVD</sequence>
<dbReference type="Proteomes" id="UP000234479">
    <property type="component" value="Unassembled WGS sequence"/>
</dbReference>
<keyword evidence="4" id="KW-0677">Repeat</keyword>
<dbReference type="OrthoDB" id="9800709at2"/>
<reference evidence="8 9" key="1">
    <citation type="submission" date="2017-12" db="EMBL/GenBank/DDBJ databases">
        <title>The genome sequence of Caulobacter sp. 410.</title>
        <authorList>
            <person name="Gao J."/>
            <person name="Mao X."/>
            <person name="Sun J."/>
        </authorList>
    </citation>
    <scope>NUCLEOTIDE SEQUENCE [LARGE SCALE GENOMIC DNA]</scope>
    <source>
        <strain evidence="8 9">410</strain>
    </source>
</reference>
<evidence type="ECO:0000256" key="2">
    <source>
        <dbReference type="ARBA" id="ARBA00022448"/>
    </source>
</evidence>
<dbReference type="RefSeq" id="WP_101719880.1">
    <property type="nucleotide sequence ID" value="NZ_PJRS01000043.1"/>
</dbReference>
<evidence type="ECO:0000313" key="9">
    <source>
        <dbReference type="Proteomes" id="UP000234479"/>
    </source>
</evidence>
<comment type="similarity">
    <text evidence="1 5">Belongs to the ModE family.</text>
</comment>
<dbReference type="InterPro" id="IPR036390">
    <property type="entry name" value="WH_DNA-bd_sf"/>
</dbReference>
<evidence type="ECO:0000256" key="4">
    <source>
        <dbReference type="ARBA" id="ARBA00022737"/>
    </source>
</evidence>
<dbReference type="NCBIfam" id="TIGR00638">
    <property type="entry name" value="Mop"/>
    <property type="match status" value="1"/>
</dbReference>
<dbReference type="Gene3D" id="1.10.10.10">
    <property type="entry name" value="Winged helix-like DNA-binding domain superfamily/Winged helix DNA-binding domain"/>
    <property type="match status" value="1"/>
</dbReference>
<dbReference type="PANTHER" id="PTHR30432">
    <property type="entry name" value="TRANSCRIPTIONAL REGULATOR MODE"/>
    <property type="match status" value="1"/>
</dbReference>
<dbReference type="PANTHER" id="PTHR30432:SF1">
    <property type="entry name" value="DNA-BINDING TRANSCRIPTIONAL DUAL REGULATOR MODE"/>
    <property type="match status" value="1"/>
</dbReference>
<evidence type="ECO:0000313" key="8">
    <source>
        <dbReference type="EMBL" id="PLR21079.1"/>
    </source>
</evidence>
<keyword evidence="2 5" id="KW-0813">Transport</keyword>
<dbReference type="AlphaFoldDB" id="A0A2N5D4U0"/>
<protein>
    <submittedName>
        <fullName evidence="8">Molybdenum-dependent transcriptional regulator</fullName>
    </submittedName>
</protein>
<dbReference type="GO" id="GO:0015689">
    <property type="term" value="P:molybdate ion transport"/>
    <property type="evidence" value="ECO:0007669"/>
    <property type="project" value="UniProtKB-UniRule"/>
</dbReference>
<dbReference type="InterPro" id="IPR008995">
    <property type="entry name" value="Mo/tungstate-bd_C_term_dom"/>
</dbReference>
<evidence type="ECO:0000256" key="3">
    <source>
        <dbReference type="ARBA" id="ARBA00022505"/>
    </source>
</evidence>
<dbReference type="InterPro" id="IPR004606">
    <property type="entry name" value="Mop_domain"/>
</dbReference>
<dbReference type="Gene3D" id="2.40.50.100">
    <property type="match status" value="2"/>
</dbReference>
<feature type="region of interest" description="Required for dimer formation and molybdate binding" evidence="6">
    <location>
        <begin position="127"/>
        <end position="135"/>
    </location>
</feature>
<keyword evidence="3 5" id="KW-0500">Molybdenum</keyword>
<evidence type="ECO:0000259" key="7">
    <source>
        <dbReference type="PROSITE" id="PS51866"/>
    </source>
</evidence>
<comment type="caution">
    <text evidence="8">The sequence shown here is derived from an EMBL/GenBank/DDBJ whole genome shotgun (WGS) entry which is preliminary data.</text>
</comment>
<dbReference type="InterPro" id="IPR005116">
    <property type="entry name" value="Transp-assoc_OB_typ1"/>
</dbReference>
<evidence type="ECO:0000256" key="6">
    <source>
        <dbReference type="PIRSR" id="PIRSR005763-1"/>
    </source>
</evidence>
<dbReference type="EMBL" id="PJRS01000043">
    <property type="protein sequence ID" value="PLR21079.1"/>
    <property type="molecule type" value="Genomic_DNA"/>
</dbReference>
<dbReference type="InterPro" id="IPR036388">
    <property type="entry name" value="WH-like_DNA-bd_sf"/>
</dbReference>
<dbReference type="Pfam" id="PF00126">
    <property type="entry name" value="HTH_1"/>
    <property type="match status" value="1"/>
</dbReference>
<dbReference type="GO" id="GO:0003700">
    <property type="term" value="F:DNA-binding transcription factor activity"/>
    <property type="evidence" value="ECO:0007669"/>
    <property type="project" value="InterPro"/>
</dbReference>
<proteinExistence type="inferred from homology"/>
<dbReference type="InterPro" id="IPR051815">
    <property type="entry name" value="Molybdate_resp_trans_reg"/>
</dbReference>
<accession>A0A2N5D4U0</accession>
<dbReference type="InterPro" id="IPR016462">
    <property type="entry name" value="ModE"/>
</dbReference>
<name>A0A2N5D4U0_9CAUL</name>
<gene>
    <name evidence="8" type="ORF">SGCZBJ_20995</name>
</gene>
<dbReference type="SUPFAM" id="SSF50331">
    <property type="entry name" value="MOP-like"/>
    <property type="match status" value="2"/>
</dbReference>
<evidence type="ECO:0000256" key="5">
    <source>
        <dbReference type="PIRNR" id="PIRNR005763"/>
    </source>
</evidence>
<dbReference type="PROSITE" id="PS51866">
    <property type="entry name" value="MOP"/>
    <property type="match status" value="1"/>
</dbReference>
<dbReference type="SUPFAM" id="SSF46785">
    <property type="entry name" value="Winged helix' DNA-binding domain"/>
    <property type="match status" value="1"/>
</dbReference>
<feature type="domain" description="Mop" evidence="7">
    <location>
        <begin position="126"/>
        <end position="192"/>
    </location>
</feature>
<evidence type="ECO:0000256" key="1">
    <source>
        <dbReference type="ARBA" id="ARBA00008110"/>
    </source>
</evidence>
<keyword evidence="9" id="KW-1185">Reference proteome</keyword>
<dbReference type="GO" id="GO:0030151">
    <property type="term" value="F:molybdenum ion binding"/>
    <property type="evidence" value="ECO:0007669"/>
    <property type="project" value="UniProtKB-UniRule"/>
</dbReference>
<dbReference type="InterPro" id="IPR000847">
    <property type="entry name" value="LysR_HTH_N"/>
</dbReference>
<dbReference type="PIRSF" id="PIRSF005763">
    <property type="entry name" value="Txn_reg_ModE"/>
    <property type="match status" value="1"/>
</dbReference>